<evidence type="ECO:0000256" key="6">
    <source>
        <dbReference type="SAM" id="MobiDB-lite"/>
    </source>
</evidence>
<organism evidence="8">
    <name type="scientific">Pyramimonas obovata</name>
    <dbReference type="NCBI Taxonomy" id="1411642"/>
    <lineage>
        <taxon>Eukaryota</taxon>
        <taxon>Viridiplantae</taxon>
        <taxon>Chlorophyta</taxon>
        <taxon>Pyramimonadophyceae</taxon>
        <taxon>Pyramimonadales</taxon>
        <taxon>Pyramimonadaceae</taxon>
        <taxon>Pyramimonas</taxon>
        <taxon>Pyramimonas incertae sedis</taxon>
    </lineage>
</organism>
<dbReference type="GO" id="GO:0005737">
    <property type="term" value="C:cytoplasm"/>
    <property type="evidence" value="ECO:0007669"/>
    <property type="project" value="UniProtKB-ARBA"/>
</dbReference>
<sequence length="369" mass="40818">MKFVRSATRAHAAVRSACISSPQHSSVIYSDVEYSAGTFTKLFSRGLAQTASPFAPTGFSPKRDRDHLTYNSHLGAVNDNISLPPNFASQGFVQRSTASGITGHFFTRGFRSEAPRGKDEEPKSSATSPSPSSFDELEALAATQLEIRDDDELLEDFRALNLNNEEDRAKLQAQLAISSKRQQKLLLDQAMRNFKIEYPSLEEEMDFLGYDISDFEMSVVNVNRTCKSTKAGGLYRYSSIVVCGDGKGLVGYALAKGPEPQPATQKAYRLACKRVQYFSLFENQTIWHETTAKFCKTKVIMLPARSGTGLRCNKVIGTVCKHVGIKDIIAKVVGSHDPHNTLHATFLALQNVLPPDELSELRGRHVEVY</sequence>
<evidence type="ECO:0000256" key="5">
    <source>
        <dbReference type="RuleBase" id="RU003823"/>
    </source>
</evidence>
<feature type="compositionally biased region" description="Basic and acidic residues" evidence="6">
    <location>
        <begin position="110"/>
        <end position="123"/>
    </location>
</feature>
<dbReference type="InterPro" id="IPR013810">
    <property type="entry name" value="Ribosomal_uS5_N"/>
</dbReference>
<evidence type="ECO:0000313" key="8">
    <source>
        <dbReference type="EMBL" id="CAD8656530.1"/>
    </source>
</evidence>
<feature type="domain" description="S5 DRBM" evidence="7">
    <location>
        <begin position="215"/>
        <end position="278"/>
    </location>
</feature>
<keyword evidence="2 4" id="KW-0689">Ribosomal protein</keyword>
<evidence type="ECO:0000256" key="3">
    <source>
        <dbReference type="ARBA" id="ARBA00023274"/>
    </source>
</evidence>
<gene>
    <name evidence="8" type="ORF">POBO1169_LOCUS4485</name>
</gene>
<dbReference type="SUPFAM" id="SSF54211">
    <property type="entry name" value="Ribosomal protein S5 domain 2-like"/>
    <property type="match status" value="1"/>
</dbReference>
<dbReference type="EMBL" id="HBFA01008542">
    <property type="protein sequence ID" value="CAD8656530.1"/>
    <property type="molecule type" value="Transcribed_RNA"/>
</dbReference>
<dbReference type="Pfam" id="PF03719">
    <property type="entry name" value="Ribosomal_S5_C"/>
    <property type="match status" value="1"/>
</dbReference>
<proteinExistence type="inferred from homology"/>
<dbReference type="InterPro" id="IPR005324">
    <property type="entry name" value="Ribosomal_uS5_C"/>
</dbReference>
<keyword evidence="3 4" id="KW-0687">Ribonucleoprotein</keyword>
<dbReference type="PANTHER" id="PTHR48277">
    <property type="entry name" value="MITOCHONDRIAL RIBOSOMAL PROTEIN S5"/>
    <property type="match status" value="1"/>
</dbReference>
<reference evidence="8" key="1">
    <citation type="submission" date="2021-01" db="EMBL/GenBank/DDBJ databases">
        <authorList>
            <person name="Corre E."/>
            <person name="Pelletier E."/>
            <person name="Niang G."/>
            <person name="Scheremetjew M."/>
            <person name="Finn R."/>
            <person name="Kale V."/>
            <person name="Holt S."/>
            <person name="Cochrane G."/>
            <person name="Meng A."/>
            <person name="Brown T."/>
            <person name="Cohen L."/>
        </authorList>
    </citation>
    <scope>NUCLEOTIDE SEQUENCE</scope>
    <source>
        <strain evidence="8">CCMP722</strain>
    </source>
</reference>
<feature type="compositionally biased region" description="Low complexity" evidence="6">
    <location>
        <begin position="124"/>
        <end position="133"/>
    </location>
</feature>
<dbReference type="GO" id="GO:0003735">
    <property type="term" value="F:structural constituent of ribosome"/>
    <property type="evidence" value="ECO:0007669"/>
    <property type="project" value="UniProtKB-UniRule"/>
</dbReference>
<dbReference type="PROSITE" id="PS50881">
    <property type="entry name" value="S5_DSRBD"/>
    <property type="match status" value="1"/>
</dbReference>
<dbReference type="SUPFAM" id="SSF54768">
    <property type="entry name" value="dsRNA-binding domain-like"/>
    <property type="match status" value="1"/>
</dbReference>
<dbReference type="GO" id="GO:0005840">
    <property type="term" value="C:ribosome"/>
    <property type="evidence" value="ECO:0007669"/>
    <property type="project" value="UniProtKB-KW"/>
</dbReference>
<evidence type="ECO:0000256" key="4">
    <source>
        <dbReference type="PROSITE-ProRule" id="PRU00268"/>
    </source>
</evidence>
<dbReference type="GO" id="GO:0003723">
    <property type="term" value="F:RNA binding"/>
    <property type="evidence" value="ECO:0007669"/>
    <property type="project" value="InterPro"/>
</dbReference>
<dbReference type="Gene3D" id="3.30.230.10">
    <property type="match status" value="1"/>
</dbReference>
<dbReference type="Pfam" id="PF00333">
    <property type="entry name" value="Ribosomal_S5"/>
    <property type="match status" value="1"/>
</dbReference>
<protein>
    <recommendedName>
        <fullName evidence="7">S5 DRBM domain-containing protein</fullName>
    </recommendedName>
</protein>
<evidence type="ECO:0000259" key="7">
    <source>
        <dbReference type="PROSITE" id="PS50881"/>
    </source>
</evidence>
<evidence type="ECO:0000256" key="1">
    <source>
        <dbReference type="ARBA" id="ARBA00008945"/>
    </source>
</evidence>
<accession>A0A7S0N440</accession>
<dbReference type="Gene3D" id="3.30.160.20">
    <property type="match status" value="1"/>
</dbReference>
<dbReference type="InterPro" id="IPR000851">
    <property type="entry name" value="Ribosomal_uS5"/>
</dbReference>
<evidence type="ECO:0000256" key="2">
    <source>
        <dbReference type="ARBA" id="ARBA00022980"/>
    </source>
</evidence>
<dbReference type="InterPro" id="IPR020568">
    <property type="entry name" value="Ribosomal_Su5_D2-typ_SF"/>
</dbReference>
<dbReference type="InterPro" id="IPR014721">
    <property type="entry name" value="Ribsml_uS5_D2-typ_fold_subgr"/>
</dbReference>
<name>A0A7S0N440_9CHLO</name>
<dbReference type="GO" id="GO:0006412">
    <property type="term" value="P:translation"/>
    <property type="evidence" value="ECO:0007669"/>
    <property type="project" value="InterPro"/>
</dbReference>
<dbReference type="PANTHER" id="PTHR48277:SF1">
    <property type="entry name" value="MITOCHONDRIAL RIBOSOMAL PROTEIN S5"/>
    <property type="match status" value="1"/>
</dbReference>
<comment type="similarity">
    <text evidence="1 5">Belongs to the universal ribosomal protein uS5 family.</text>
</comment>
<dbReference type="GO" id="GO:1990904">
    <property type="term" value="C:ribonucleoprotein complex"/>
    <property type="evidence" value="ECO:0007669"/>
    <property type="project" value="UniProtKB-UniRule"/>
</dbReference>
<dbReference type="AlphaFoldDB" id="A0A7S0N440"/>
<dbReference type="FunFam" id="3.30.230.10:FF:000002">
    <property type="entry name" value="30S ribosomal protein S5"/>
    <property type="match status" value="1"/>
</dbReference>
<feature type="region of interest" description="Disordered" evidence="6">
    <location>
        <begin position="109"/>
        <end position="134"/>
    </location>
</feature>